<proteinExistence type="inferred from homology"/>
<feature type="domain" description="Helicase ATP-binding" evidence="9">
    <location>
        <begin position="66"/>
        <end position="246"/>
    </location>
</feature>
<dbReference type="GO" id="GO:0016787">
    <property type="term" value="F:hydrolase activity"/>
    <property type="evidence" value="ECO:0007669"/>
    <property type="project" value="UniProtKB-KW"/>
</dbReference>
<evidence type="ECO:0000259" key="11">
    <source>
        <dbReference type="PROSITE" id="PS51195"/>
    </source>
</evidence>
<evidence type="ECO:0000259" key="10">
    <source>
        <dbReference type="PROSITE" id="PS51194"/>
    </source>
</evidence>
<evidence type="ECO:0000256" key="6">
    <source>
        <dbReference type="PROSITE-ProRule" id="PRU00552"/>
    </source>
</evidence>
<feature type="compositionally biased region" description="Basic and acidic residues" evidence="8">
    <location>
        <begin position="469"/>
        <end position="482"/>
    </location>
</feature>
<evidence type="ECO:0000259" key="9">
    <source>
        <dbReference type="PROSITE" id="PS51192"/>
    </source>
</evidence>
<keyword evidence="4 7" id="KW-0347">Helicase</keyword>
<comment type="caution">
    <text evidence="12">The sequence shown here is derived from an EMBL/GenBank/DDBJ whole genome shotgun (WGS) entry which is preliminary data.</text>
</comment>
<feature type="region of interest" description="Disordered" evidence="8">
    <location>
        <begin position="1"/>
        <end position="29"/>
    </location>
</feature>
<dbReference type="PROSITE" id="PS00039">
    <property type="entry name" value="DEAD_ATP_HELICASE"/>
    <property type="match status" value="1"/>
</dbReference>
<evidence type="ECO:0000256" key="1">
    <source>
        <dbReference type="ARBA" id="ARBA00012552"/>
    </source>
</evidence>
<dbReference type="PROSITE" id="PS51195">
    <property type="entry name" value="Q_MOTIF"/>
    <property type="match status" value="1"/>
</dbReference>
<keyword evidence="13" id="KW-1185">Reference proteome</keyword>
<feature type="domain" description="Helicase C-terminal" evidence="10">
    <location>
        <begin position="260"/>
        <end position="421"/>
    </location>
</feature>
<dbReference type="CDD" id="cd00268">
    <property type="entry name" value="DEADc"/>
    <property type="match status" value="1"/>
</dbReference>
<evidence type="ECO:0000256" key="3">
    <source>
        <dbReference type="ARBA" id="ARBA00022801"/>
    </source>
</evidence>
<dbReference type="CDD" id="cd18787">
    <property type="entry name" value="SF2_C_DEAD"/>
    <property type="match status" value="1"/>
</dbReference>
<evidence type="ECO:0000256" key="7">
    <source>
        <dbReference type="RuleBase" id="RU000492"/>
    </source>
</evidence>
<dbReference type="Gene3D" id="3.40.50.300">
    <property type="entry name" value="P-loop containing nucleotide triphosphate hydrolases"/>
    <property type="match status" value="2"/>
</dbReference>
<accession>A0ABV5UWW0</accession>
<feature type="compositionally biased region" description="Basic and acidic residues" evidence="8">
    <location>
        <begin position="1"/>
        <end position="10"/>
    </location>
</feature>
<dbReference type="PANTHER" id="PTHR47963">
    <property type="entry name" value="DEAD-BOX ATP-DEPENDENT RNA HELICASE 47, MITOCHONDRIAL"/>
    <property type="match status" value="1"/>
</dbReference>
<dbReference type="InterPro" id="IPR001650">
    <property type="entry name" value="Helicase_C-like"/>
</dbReference>
<comment type="similarity">
    <text evidence="7">Belongs to the DEAD box helicase family.</text>
</comment>
<dbReference type="Proteomes" id="UP001589536">
    <property type="component" value="Unassembled WGS sequence"/>
</dbReference>
<dbReference type="PROSITE" id="PS51194">
    <property type="entry name" value="HELICASE_CTER"/>
    <property type="match status" value="1"/>
</dbReference>
<reference evidence="12 13" key="1">
    <citation type="submission" date="2024-09" db="EMBL/GenBank/DDBJ databases">
        <authorList>
            <person name="Sun Q."/>
            <person name="Mori K."/>
        </authorList>
    </citation>
    <scope>NUCLEOTIDE SEQUENCE [LARGE SCALE GENOMIC DNA]</scope>
    <source>
        <strain evidence="12 13">JCM 13519</strain>
    </source>
</reference>
<dbReference type="InterPro" id="IPR014001">
    <property type="entry name" value="Helicase_ATP-bd"/>
</dbReference>
<dbReference type="InterPro" id="IPR027417">
    <property type="entry name" value="P-loop_NTPase"/>
</dbReference>
<dbReference type="Pfam" id="PF00270">
    <property type="entry name" value="DEAD"/>
    <property type="match status" value="1"/>
</dbReference>
<evidence type="ECO:0000313" key="13">
    <source>
        <dbReference type="Proteomes" id="UP001589536"/>
    </source>
</evidence>
<gene>
    <name evidence="12" type="ORF">ACFFPI_21460</name>
</gene>
<dbReference type="Pfam" id="PF00271">
    <property type="entry name" value="Helicase_C"/>
    <property type="match status" value="1"/>
</dbReference>
<dbReference type="SMART" id="SM00490">
    <property type="entry name" value="HELICc"/>
    <property type="match status" value="1"/>
</dbReference>
<sequence length="564" mass="60802">MSELHTHEVLTDGTETIEPEETISSDEIPHEIAEKSFADYNVRADIVESLADAGITHPFPIQAMTLPVALGGHDIIGQAKTGTGKTLGFGIPALQRVVGPDDAGYDKLAVPGAPQALVIVPTRELAVQVANDLQTASRKRNARIATIYGGRAYEPQIEALQKGVEVVVGTPGRLIDLYKQKHLTLKNVRMVILDEADEMLDLGFLPDVETLIAGTPAVRQTLLFSATMPGPVIAMARRYMTQPTHIRAADPNDEGLTKRDIRQLIYRAHSMDKIEVVARILQARGRGRTIIFTKTKRTAAKVAEELVDRGFAAAAIHGDLGQGAREQALRAFRNNKVDVLVATDVAARGIDVDDVTHVINYQCVEDEKIYLHRVGRTGRAGNKGTAVTFVDWDDMPRWGLINKALGLSVPEPVETYSSSPHLFEELDIPAGTKGRLPRNQRTLAGVDAEVLEDLGETGKKNSRSGSDSGRGRSGRDGGRESGGRGAKSGDAPSREGNGDGGRNRTRRRRTSEGEAAPAEGTAESHATQPQSGEDKPARARRSRTRRRNGEVVTASGASAESTEA</sequence>
<keyword evidence="5 7" id="KW-0067">ATP-binding</keyword>
<dbReference type="InterPro" id="IPR011545">
    <property type="entry name" value="DEAD/DEAH_box_helicase_dom"/>
</dbReference>
<organism evidence="12 13">
    <name type="scientific">Arthrobacter methylotrophus</name>
    <dbReference type="NCBI Taxonomy" id="121291"/>
    <lineage>
        <taxon>Bacteria</taxon>
        <taxon>Bacillati</taxon>
        <taxon>Actinomycetota</taxon>
        <taxon>Actinomycetes</taxon>
        <taxon>Micrococcales</taxon>
        <taxon>Micrococcaceae</taxon>
        <taxon>Arthrobacter</taxon>
    </lineage>
</organism>
<evidence type="ECO:0000256" key="8">
    <source>
        <dbReference type="SAM" id="MobiDB-lite"/>
    </source>
</evidence>
<dbReference type="SMART" id="SM00487">
    <property type="entry name" value="DEXDc"/>
    <property type="match status" value="1"/>
</dbReference>
<dbReference type="EC" id="3.6.4.13" evidence="1"/>
<keyword evidence="3 7" id="KW-0378">Hydrolase</keyword>
<feature type="domain" description="DEAD-box RNA helicase Q" evidence="11">
    <location>
        <begin position="35"/>
        <end position="63"/>
    </location>
</feature>
<dbReference type="EMBL" id="JBHMBH010000062">
    <property type="protein sequence ID" value="MFB9716665.1"/>
    <property type="molecule type" value="Genomic_DNA"/>
</dbReference>
<evidence type="ECO:0000256" key="2">
    <source>
        <dbReference type="ARBA" id="ARBA00022741"/>
    </source>
</evidence>
<dbReference type="PANTHER" id="PTHR47963:SF8">
    <property type="entry name" value="ATP-DEPENDENT RNA HELICASE DEAD"/>
    <property type="match status" value="1"/>
</dbReference>
<dbReference type="InterPro" id="IPR014014">
    <property type="entry name" value="RNA_helicase_DEAD_Q_motif"/>
</dbReference>
<keyword evidence="2 7" id="KW-0547">Nucleotide-binding</keyword>
<dbReference type="InterPro" id="IPR050547">
    <property type="entry name" value="DEAD_box_RNA_helicases"/>
</dbReference>
<feature type="short sequence motif" description="Q motif" evidence="6">
    <location>
        <begin position="35"/>
        <end position="63"/>
    </location>
</feature>
<protein>
    <recommendedName>
        <fullName evidence="1">RNA helicase</fullName>
        <ecNumber evidence="1">3.6.4.13</ecNumber>
    </recommendedName>
</protein>
<dbReference type="InterPro" id="IPR000629">
    <property type="entry name" value="RNA-helicase_DEAD-box_CS"/>
</dbReference>
<dbReference type="SUPFAM" id="SSF52540">
    <property type="entry name" value="P-loop containing nucleoside triphosphate hydrolases"/>
    <property type="match status" value="1"/>
</dbReference>
<feature type="compositionally biased region" description="Low complexity" evidence="8">
    <location>
        <begin position="513"/>
        <end position="524"/>
    </location>
</feature>
<feature type="region of interest" description="Disordered" evidence="8">
    <location>
        <begin position="449"/>
        <end position="564"/>
    </location>
</feature>
<name>A0ABV5UWW0_9MICC</name>
<evidence type="ECO:0000256" key="5">
    <source>
        <dbReference type="ARBA" id="ARBA00022840"/>
    </source>
</evidence>
<feature type="compositionally biased region" description="Acidic residues" evidence="8">
    <location>
        <begin position="15"/>
        <end position="24"/>
    </location>
</feature>
<dbReference type="RefSeq" id="WP_345037912.1">
    <property type="nucleotide sequence ID" value="NZ_BAABED010000001.1"/>
</dbReference>
<evidence type="ECO:0000256" key="4">
    <source>
        <dbReference type="ARBA" id="ARBA00022806"/>
    </source>
</evidence>
<dbReference type="InterPro" id="IPR044742">
    <property type="entry name" value="DEAD/DEAH_RhlB"/>
</dbReference>
<evidence type="ECO:0000313" key="12">
    <source>
        <dbReference type="EMBL" id="MFB9716665.1"/>
    </source>
</evidence>
<dbReference type="GO" id="GO:0004386">
    <property type="term" value="F:helicase activity"/>
    <property type="evidence" value="ECO:0007669"/>
    <property type="project" value="UniProtKB-KW"/>
</dbReference>
<feature type="compositionally biased region" description="Low complexity" evidence="8">
    <location>
        <begin position="550"/>
        <end position="564"/>
    </location>
</feature>
<dbReference type="PROSITE" id="PS51192">
    <property type="entry name" value="HELICASE_ATP_BIND_1"/>
    <property type="match status" value="1"/>
</dbReference>